<evidence type="ECO:0000313" key="15">
    <source>
        <dbReference type="EMBL" id="KAG9348630.1"/>
    </source>
</evidence>
<keyword evidence="3 14" id="KW-0812">Transmembrane</keyword>
<keyword evidence="16" id="KW-1185">Reference proteome</keyword>
<feature type="compositionally biased region" description="Low complexity" evidence="13">
    <location>
        <begin position="63"/>
        <end position="72"/>
    </location>
</feature>
<comment type="caution">
    <text evidence="15">The sequence shown here is derived from an EMBL/GenBank/DDBJ whole genome shotgun (WGS) entry which is preliminary data.</text>
</comment>
<name>A0A8T2P9L2_9TELE</name>
<evidence type="ECO:0000256" key="11">
    <source>
        <dbReference type="ARBA" id="ARBA00023180"/>
    </source>
</evidence>
<keyword evidence="11" id="KW-0325">Glycoprotein</keyword>
<dbReference type="InterPro" id="IPR052307">
    <property type="entry name" value="EJ_Adhesion_Regulator"/>
</dbReference>
<dbReference type="EMBL" id="JAFBMS010000011">
    <property type="protein sequence ID" value="KAG9348630.1"/>
    <property type="molecule type" value="Genomic_DNA"/>
</dbReference>
<proteinExistence type="predicted"/>
<evidence type="ECO:0000256" key="3">
    <source>
        <dbReference type="ARBA" id="ARBA00022692"/>
    </source>
</evidence>
<keyword evidence="10" id="KW-0675">Receptor</keyword>
<evidence type="ECO:0000256" key="8">
    <source>
        <dbReference type="ARBA" id="ARBA00023136"/>
    </source>
</evidence>
<dbReference type="GO" id="GO:0005923">
    <property type="term" value="C:bicellular tight junction"/>
    <property type="evidence" value="ECO:0007669"/>
    <property type="project" value="TreeGrafter"/>
</dbReference>
<keyword evidence="8 14" id="KW-0472">Membrane</keyword>
<organism evidence="15 16">
    <name type="scientific">Albula glossodonta</name>
    <name type="common">roundjaw bonefish</name>
    <dbReference type="NCBI Taxonomy" id="121402"/>
    <lineage>
        <taxon>Eukaryota</taxon>
        <taxon>Metazoa</taxon>
        <taxon>Chordata</taxon>
        <taxon>Craniata</taxon>
        <taxon>Vertebrata</taxon>
        <taxon>Euteleostomi</taxon>
        <taxon>Actinopterygii</taxon>
        <taxon>Neopterygii</taxon>
        <taxon>Teleostei</taxon>
        <taxon>Albuliformes</taxon>
        <taxon>Albulidae</taxon>
        <taxon>Albula</taxon>
    </lineage>
</organism>
<keyword evidence="12" id="KW-0393">Immunoglobulin domain</keyword>
<keyword evidence="9" id="KW-1015">Disulfide bond</keyword>
<dbReference type="PANTHER" id="PTHR44468">
    <property type="entry name" value="COXSACKIEVIRUS AND ADENOVIRUS RECEPTOR-RELATED"/>
    <property type="match status" value="1"/>
</dbReference>
<evidence type="ECO:0000256" key="14">
    <source>
        <dbReference type="SAM" id="Phobius"/>
    </source>
</evidence>
<evidence type="ECO:0000256" key="5">
    <source>
        <dbReference type="ARBA" id="ARBA00022737"/>
    </source>
</evidence>
<dbReference type="Proteomes" id="UP000824540">
    <property type="component" value="Unassembled WGS sequence"/>
</dbReference>
<evidence type="ECO:0000256" key="12">
    <source>
        <dbReference type="ARBA" id="ARBA00023319"/>
    </source>
</evidence>
<keyword evidence="7 14" id="KW-1133">Transmembrane helix</keyword>
<feature type="region of interest" description="Disordered" evidence="13">
    <location>
        <begin position="54"/>
        <end position="76"/>
    </location>
</feature>
<feature type="non-terminal residue" evidence="15">
    <location>
        <position position="1"/>
    </location>
</feature>
<accession>A0A8T2P9L2</accession>
<evidence type="ECO:0000313" key="16">
    <source>
        <dbReference type="Proteomes" id="UP000824540"/>
    </source>
</evidence>
<evidence type="ECO:0000256" key="1">
    <source>
        <dbReference type="ARBA" id="ARBA00004251"/>
    </source>
</evidence>
<reference evidence="15" key="1">
    <citation type="thesis" date="2021" institute="BYU ScholarsArchive" country="Provo, UT, USA">
        <title>Applications of and Algorithms for Genome Assembly and Genomic Analyses with an Emphasis on Marine Teleosts.</title>
        <authorList>
            <person name="Pickett B.D."/>
        </authorList>
    </citation>
    <scope>NUCLEOTIDE SEQUENCE</scope>
    <source>
        <strain evidence="15">HI-2016</strain>
    </source>
</reference>
<dbReference type="GO" id="GO:0050839">
    <property type="term" value="F:cell adhesion molecule binding"/>
    <property type="evidence" value="ECO:0007669"/>
    <property type="project" value="TreeGrafter"/>
</dbReference>
<evidence type="ECO:0000256" key="4">
    <source>
        <dbReference type="ARBA" id="ARBA00022729"/>
    </source>
</evidence>
<dbReference type="GO" id="GO:0034109">
    <property type="term" value="P:homotypic cell-cell adhesion"/>
    <property type="evidence" value="ECO:0007669"/>
    <property type="project" value="TreeGrafter"/>
</dbReference>
<dbReference type="AlphaFoldDB" id="A0A8T2P9L2"/>
<keyword evidence="5" id="KW-0677">Repeat</keyword>
<evidence type="ECO:0000256" key="7">
    <source>
        <dbReference type="ARBA" id="ARBA00022989"/>
    </source>
</evidence>
<keyword evidence="4" id="KW-0732">Signal</keyword>
<feature type="transmembrane region" description="Helical" evidence="14">
    <location>
        <begin position="6"/>
        <end position="28"/>
    </location>
</feature>
<evidence type="ECO:0000256" key="13">
    <source>
        <dbReference type="SAM" id="MobiDB-lite"/>
    </source>
</evidence>
<dbReference type="PANTHER" id="PTHR44468:SF3">
    <property type="entry name" value="COXSACKIEVIRUS AND ADENOVIRUS RECEPTOR"/>
    <property type="match status" value="1"/>
</dbReference>
<dbReference type="GO" id="GO:0016323">
    <property type="term" value="C:basolateral plasma membrane"/>
    <property type="evidence" value="ECO:0007669"/>
    <property type="project" value="TreeGrafter"/>
</dbReference>
<keyword evidence="6" id="KW-0130">Cell adhesion</keyword>
<comment type="subcellular location">
    <subcellularLocation>
        <location evidence="1">Cell membrane</location>
        <topology evidence="1">Single-pass type I membrane protein</topology>
    </subcellularLocation>
</comment>
<evidence type="ECO:0000256" key="6">
    <source>
        <dbReference type="ARBA" id="ARBA00022889"/>
    </source>
</evidence>
<evidence type="ECO:0000256" key="9">
    <source>
        <dbReference type="ARBA" id="ARBA00023157"/>
    </source>
</evidence>
<dbReference type="GO" id="GO:0014704">
    <property type="term" value="C:intercalated disc"/>
    <property type="evidence" value="ECO:0007669"/>
    <property type="project" value="TreeGrafter"/>
</dbReference>
<keyword evidence="2" id="KW-1003">Cell membrane</keyword>
<gene>
    <name evidence="15" type="ORF">JZ751_002370</name>
</gene>
<sequence length="121" mass="13482">PNLEVIIGGAVTGALLVIILIAITVLCCRRAHNRRKYEKETAFEIREDVLPPRSRASVAHTVSSQRSSLGSHSHQREYCPRPHYIKVPIEDRGQAIIHTLLSSHHLAKMTVPDLRHSGVPV</sequence>
<evidence type="ECO:0000256" key="10">
    <source>
        <dbReference type="ARBA" id="ARBA00023170"/>
    </source>
</evidence>
<evidence type="ECO:0000256" key="2">
    <source>
        <dbReference type="ARBA" id="ARBA00022475"/>
    </source>
</evidence>
<protein>
    <submittedName>
        <fullName evidence="15">Uncharacterized protein</fullName>
    </submittedName>
</protein>